<dbReference type="EMBL" id="UOFR01000082">
    <property type="protein sequence ID" value="VAX01135.1"/>
    <property type="molecule type" value="Genomic_DNA"/>
</dbReference>
<organism evidence="1">
    <name type="scientific">hydrothermal vent metagenome</name>
    <dbReference type="NCBI Taxonomy" id="652676"/>
    <lineage>
        <taxon>unclassified sequences</taxon>
        <taxon>metagenomes</taxon>
        <taxon>ecological metagenomes</taxon>
    </lineage>
</organism>
<evidence type="ECO:0000313" key="1">
    <source>
        <dbReference type="EMBL" id="VAX01135.1"/>
    </source>
</evidence>
<evidence type="ECO:0008006" key="2">
    <source>
        <dbReference type="Google" id="ProtNLM"/>
    </source>
</evidence>
<gene>
    <name evidence="1" type="ORF">MNBD_GAMMA21-1865</name>
</gene>
<accession>A0A3B1B4D5</accession>
<reference evidence="1" key="1">
    <citation type="submission" date="2018-06" db="EMBL/GenBank/DDBJ databases">
        <authorList>
            <person name="Zhirakovskaya E."/>
        </authorList>
    </citation>
    <scope>NUCLEOTIDE SEQUENCE</scope>
</reference>
<name>A0A3B1B4D5_9ZZZZ</name>
<dbReference type="AlphaFoldDB" id="A0A3B1B4D5"/>
<proteinExistence type="predicted"/>
<sequence length="84" mass="9043">MQKTILGCHGVLLGFITRSLFVLQILTAGCVSIPDQIRLVSQTANTVIQADDGRVSTKCSIENIRETLRNPTISRQQCATAGGN</sequence>
<dbReference type="PROSITE" id="PS51257">
    <property type="entry name" value="PROKAR_LIPOPROTEIN"/>
    <property type="match status" value="1"/>
</dbReference>
<protein>
    <recommendedName>
        <fullName evidence="2">Lipoprotein</fullName>
    </recommendedName>
</protein>